<dbReference type="OrthoDB" id="3048040at2759"/>
<name>A0A9P5PVM8_9AGAR</name>
<accession>A0A9P5PVM8</accession>
<feature type="domain" description="F-box" evidence="1">
    <location>
        <begin position="1"/>
        <end position="55"/>
    </location>
</feature>
<dbReference type="SUPFAM" id="SSF81383">
    <property type="entry name" value="F-box domain"/>
    <property type="match status" value="1"/>
</dbReference>
<dbReference type="Proteomes" id="UP000772434">
    <property type="component" value="Unassembled WGS sequence"/>
</dbReference>
<dbReference type="EMBL" id="JADNRY010000019">
    <property type="protein sequence ID" value="KAF9073304.1"/>
    <property type="molecule type" value="Genomic_DNA"/>
</dbReference>
<evidence type="ECO:0000313" key="3">
    <source>
        <dbReference type="Proteomes" id="UP000772434"/>
    </source>
</evidence>
<dbReference type="PROSITE" id="PS50181">
    <property type="entry name" value="FBOX"/>
    <property type="match status" value="1"/>
</dbReference>
<dbReference type="Gene3D" id="3.80.10.10">
    <property type="entry name" value="Ribonuclease Inhibitor"/>
    <property type="match status" value="1"/>
</dbReference>
<sequence>MSINSLPNELLAKIFRAGTELDTKTPNAPCLLTYSSVSSRWRTICHCSPELWTNIRIPFHTVDQDPVVWTRTWLERSKSCLFDLTIDLKWNVSMEITEAMSTLQPLHDVLRVLIPHIPRLRRLYFTATADPSQAEVILLPLRAANVDAPQLRDFYLRFSTTETYITILSVIPLTFRSAPRLERQNVRGAPIQFPFHGLTSLEVHHLLPDEVSFRDLALHSSTLEELTVTGLHPMTNAADLSNSKIVFPALRRLIVSFARRTFTPGTCVLALMSPPNLTYLKIGGMFIPDAASFPNPAILTNLHTLCLDGIAMQHPLREGILMNMFYLGLPSVKHLQLINTSPQSLFPETEATRKPLSRSRSGELRSRVNNIAGPLLVKEIDFRILAMNSADTVKLPFSPQSDPRPKSSNPYPHWPNLTTVTLDTIRAKDLLWLCELVASRPEIETVYLSHLAKRHLASSLAMWKGEKGVFAPLSVNLKIKNVTRRPAEVEKGDMEPIEWLKEHVKVLEFLREHTE</sequence>
<dbReference type="InterPro" id="IPR036047">
    <property type="entry name" value="F-box-like_dom_sf"/>
</dbReference>
<dbReference type="AlphaFoldDB" id="A0A9P5PVM8"/>
<dbReference type="SUPFAM" id="SSF52047">
    <property type="entry name" value="RNI-like"/>
    <property type="match status" value="1"/>
</dbReference>
<gene>
    <name evidence="2" type="ORF">BDP27DRAFT_1400421</name>
</gene>
<proteinExistence type="predicted"/>
<dbReference type="InterPro" id="IPR032675">
    <property type="entry name" value="LRR_dom_sf"/>
</dbReference>
<reference evidence="2" key="1">
    <citation type="submission" date="2020-11" db="EMBL/GenBank/DDBJ databases">
        <authorList>
            <consortium name="DOE Joint Genome Institute"/>
            <person name="Ahrendt S."/>
            <person name="Riley R."/>
            <person name="Andreopoulos W."/>
            <person name="Labutti K."/>
            <person name="Pangilinan J."/>
            <person name="Ruiz-Duenas F.J."/>
            <person name="Barrasa J.M."/>
            <person name="Sanchez-Garcia M."/>
            <person name="Camarero S."/>
            <person name="Miyauchi S."/>
            <person name="Serrano A."/>
            <person name="Linde D."/>
            <person name="Babiker R."/>
            <person name="Drula E."/>
            <person name="Ayuso-Fernandez I."/>
            <person name="Pacheco R."/>
            <person name="Padilla G."/>
            <person name="Ferreira P."/>
            <person name="Barriuso J."/>
            <person name="Kellner H."/>
            <person name="Castanera R."/>
            <person name="Alfaro M."/>
            <person name="Ramirez L."/>
            <person name="Pisabarro A.G."/>
            <person name="Kuo A."/>
            <person name="Tritt A."/>
            <person name="Lipzen A."/>
            <person name="He G."/>
            <person name="Yan M."/>
            <person name="Ng V."/>
            <person name="Cullen D."/>
            <person name="Martin F."/>
            <person name="Rosso M.-N."/>
            <person name="Henrissat B."/>
            <person name="Hibbett D."/>
            <person name="Martinez A.T."/>
            <person name="Grigoriev I.V."/>
        </authorList>
    </citation>
    <scope>NUCLEOTIDE SEQUENCE</scope>
    <source>
        <strain evidence="2">AH 40177</strain>
    </source>
</reference>
<comment type="caution">
    <text evidence="2">The sequence shown here is derived from an EMBL/GenBank/DDBJ whole genome shotgun (WGS) entry which is preliminary data.</text>
</comment>
<evidence type="ECO:0000313" key="2">
    <source>
        <dbReference type="EMBL" id="KAF9073304.1"/>
    </source>
</evidence>
<dbReference type="Gene3D" id="1.20.1280.50">
    <property type="match status" value="1"/>
</dbReference>
<protein>
    <recommendedName>
        <fullName evidence="1">F-box domain-containing protein</fullName>
    </recommendedName>
</protein>
<dbReference type="Pfam" id="PF12937">
    <property type="entry name" value="F-box-like"/>
    <property type="match status" value="1"/>
</dbReference>
<organism evidence="2 3">
    <name type="scientific">Rhodocollybia butyracea</name>
    <dbReference type="NCBI Taxonomy" id="206335"/>
    <lineage>
        <taxon>Eukaryota</taxon>
        <taxon>Fungi</taxon>
        <taxon>Dikarya</taxon>
        <taxon>Basidiomycota</taxon>
        <taxon>Agaricomycotina</taxon>
        <taxon>Agaricomycetes</taxon>
        <taxon>Agaricomycetidae</taxon>
        <taxon>Agaricales</taxon>
        <taxon>Marasmiineae</taxon>
        <taxon>Omphalotaceae</taxon>
        <taxon>Rhodocollybia</taxon>
    </lineage>
</organism>
<keyword evidence="3" id="KW-1185">Reference proteome</keyword>
<dbReference type="InterPro" id="IPR001810">
    <property type="entry name" value="F-box_dom"/>
</dbReference>
<evidence type="ECO:0000259" key="1">
    <source>
        <dbReference type="PROSITE" id="PS50181"/>
    </source>
</evidence>